<comment type="caution">
    <text evidence="1">The sequence shown here is derived from an EMBL/GenBank/DDBJ whole genome shotgun (WGS) entry which is preliminary data.</text>
</comment>
<name>E6K0W1_PARDN</name>
<organism evidence="1 2">
    <name type="scientific">Parascardovia denticolens DSM 10105 = JCM 12538</name>
    <dbReference type="NCBI Taxonomy" id="864564"/>
    <lineage>
        <taxon>Bacteria</taxon>
        <taxon>Bacillati</taxon>
        <taxon>Actinomycetota</taxon>
        <taxon>Actinomycetes</taxon>
        <taxon>Bifidobacteriales</taxon>
        <taxon>Bifidobacteriaceae</taxon>
        <taxon>Parascardovia</taxon>
    </lineage>
</organism>
<reference evidence="1 2" key="1">
    <citation type="submission" date="2010-12" db="EMBL/GenBank/DDBJ databases">
        <authorList>
            <person name="Muzny D."/>
            <person name="Qin X."/>
            <person name="Buhay C."/>
            <person name="Dugan-Rocha S."/>
            <person name="Ding Y."/>
            <person name="Chen G."/>
            <person name="Hawes A."/>
            <person name="Holder M."/>
            <person name="Jhangiani S."/>
            <person name="Johnson A."/>
            <person name="Khan Z."/>
            <person name="Li Z."/>
            <person name="Liu W."/>
            <person name="Liu X."/>
            <person name="Perez L."/>
            <person name="Shen H."/>
            <person name="Wang Q."/>
            <person name="Watt J."/>
            <person name="Xi L."/>
            <person name="Xin Y."/>
            <person name="Zhou J."/>
            <person name="Deng J."/>
            <person name="Jiang H."/>
            <person name="Liu Y."/>
            <person name="Qu J."/>
            <person name="Song X.-Z."/>
            <person name="Zhang L."/>
            <person name="Villasana D."/>
            <person name="Johnson A."/>
            <person name="Liu J."/>
            <person name="Liyanage D."/>
            <person name="Lorensuhewa L."/>
            <person name="Robinson T."/>
            <person name="Song A."/>
            <person name="Song B.-B."/>
            <person name="Dinh H."/>
            <person name="Thornton R."/>
            <person name="Coyle M."/>
            <person name="Francisco L."/>
            <person name="Jackson L."/>
            <person name="Javaid M."/>
            <person name="Korchina V."/>
            <person name="Kovar C."/>
            <person name="Mata R."/>
            <person name="Mathew T."/>
            <person name="Ngo R."/>
            <person name="Nguyen L."/>
            <person name="Nguyen N."/>
            <person name="Okwuonu G."/>
            <person name="Ongeri F."/>
            <person name="Pham C."/>
            <person name="Simmons D."/>
            <person name="Wilczek-Boney K."/>
            <person name="Hale W."/>
            <person name="Jakkamsetti A."/>
            <person name="Pham P."/>
            <person name="Ruth R."/>
            <person name="San Lucas F."/>
            <person name="Warren J."/>
            <person name="Zhang J."/>
            <person name="Zhao Z."/>
            <person name="Zhou C."/>
            <person name="Zhu D."/>
            <person name="Lee S."/>
            <person name="Bess C."/>
            <person name="Blankenburg K."/>
            <person name="Forbes L."/>
            <person name="Fu Q."/>
            <person name="Gubbala S."/>
            <person name="Hirani K."/>
            <person name="Jayaseelan J.C."/>
            <person name="Lara F."/>
            <person name="Munidasa M."/>
            <person name="Palculict T."/>
            <person name="Patil S."/>
            <person name="Pu L.-L."/>
            <person name="Saada N."/>
            <person name="Tang L."/>
            <person name="Weissenberger G."/>
            <person name="Zhu Y."/>
            <person name="Hemphill L."/>
            <person name="Shang Y."/>
            <person name="Youmans B."/>
            <person name="Ayvaz T."/>
            <person name="Ross M."/>
            <person name="Santibanez J."/>
            <person name="Aqrawi P."/>
            <person name="Gross S."/>
            <person name="Joshi V."/>
            <person name="Fowler G."/>
            <person name="Nazareth L."/>
            <person name="Reid J."/>
            <person name="Worley K."/>
            <person name="Petrosino J."/>
            <person name="Highlander S."/>
            <person name="Gibbs R."/>
        </authorList>
    </citation>
    <scope>NUCLEOTIDE SEQUENCE [LARGE SCALE GENOMIC DNA]</scope>
    <source>
        <strain evidence="1 2">DSM 10105</strain>
    </source>
</reference>
<keyword evidence="2" id="KW-1185">Reference proteome</keyword>
<dbReference type="Proteomes" id="UP000004946">
    <property type="component" value="Chromosome"/>
</dbReference>
<dbReference type="HOGENOM" id="CLU_2827232_0_0_11"/>
<evidence type="ECO:0000313" key="2">
    <source>
        <dbReference type="Proteomes" id="UP000004946"/>
    </source>
</evidence>
<protein>
    <submittedName>
        <fullName evidence="1">Uncharacterized protein</fullName>
    </submittedName>
</protein>
<dbReference type="AlphaFoldDB" id="E6K0W1"/>
<proteinExistence type="predicted"/>
<gene>
    <name evidence="1" type="ORF">HMPREF0620_0447</name>
</gene>
<dbReference type="EMBL" id="AEON01000001">
    <property type="protein sequence ID" value="EFT83442.1"/>
    <property type="molecule type" value="Genomic_DNA"/>
</dbReference>
<sequence>MTMVVKDRFPSRESAWGWRMDLPFSGLEEEDAPFWDIPIFRGKVKASVSYLPLFLEEMWPISHFDP</sequence>
<accession>E6K0W1</accession>
<evidence type="ECO:0000313" key="1">
    <source>
        <dbReference type="EMBL" id="EFT83442.1"/>
    </source>
</evidence>